<reference evidence="1" key="1">
    <citation type="submission" date="2019-08" db="EMBL/GenBank/DDBJ databases">
        <authorList>
            <person name="Kucharzyk K."/>
            <person name="Murdoch R.W."/>
            <person name="Higgins S."/>
            <person name="Loffler F."/>
        </authorList>
    </citation>
    <scope>NUCLEOTIDE SEQUENCE</scope>
</reference>
<accession>A0A645B8P3</accession>
<dbReference type="AlphaFoldDB" id="A0A645B8P3"/>
<sequence>MVDHQYMNIVALIKIQNKQQDIPAKPMHAYLFQNEWNECVIQSNYHGAMPRFQTSHLSQHRLRPIPYLKI</sequence>
<gene>
    <name evidence="1" type="ORF">SDC9_108712</name>
</gene>
<name>A0A645B8P3_9ZZZZ</name>
<comment type="caution">
    <text evidence="1">The sequence shown here is derived from an EMBL/GenBank/DDBJ whole genome shotgun (WGS) entry which is preliminary data.</text>
</comment>
<protein>
    <submittedName>
        <fullName evidence="1">Uncharacterized protein</fullName>
    </submittedName>
</protein>
<evidence type="ECO:0000313" key="1">
    <source>
        <dbReference type="EMBL" id="MPM61849.1"/>
    </source>
</evidence>
<dbReference type="EMBL" id="VSSQ01018556">
    <property type="protein sequence ID" value="MPM61849.1"/>
    <property type="molecule type" value="Genomic_DNA"/>
</dbReference>
<proteinExistence type="predicted"/>
<organism evidence="1">
    <name type="scientific">bioreactor metagenome</name>
    <dbReference type="NCBI Taxonomy" id="1076179"/>
    <lineage>
        <taxon>unclassified sequences</taxon>
        <taxon>metagenomes</taxon>
        <taxon>ecological metagenomes</taxon>
    </lineage>
</organism>